<evidence type="ECO:0000313" key="2">
    <source>
        <dbReference type="EMBL" id="PRZ44615.1"/>
    </source>
</evidence>
<dbReference type="Gene3D" id="3.40.50.720">
    <property type="entry name" value="NAD(P)-binding Rossmann-like Domain"/>
    <property type="match status" value="1"/>
</dbReference>
<evidence type="ECO:0000259" key="1">
    <source>
        <dbReference type="Pfam" id="PF01370"/>
    </source>
</evidence>
<dbReference type="Proteomes" id="UP000237718">
    <property type="component" value="Unassembled WGS sequence"/>
</dbReference>
<gene>
    <name evidence="2" type="ORF">CLV89_12215</name>
</gene>
<dbReference type="PANTHER" id="PTHR43245:SF24">
    <property type="entry name" value="DEHYDROGENASE"/>
    <property type="match status" value="1"/>
</dbReference>
<dbReference type="InterPro" id="IPR001509">
    <property type="entry name" value="Epimerase_deHydtase"/>
</dbReference>
<dbReference type="InterPro" id="IPR050177">
    <property type="entry name" value="Lipid_A_modif_metabolic_enz"/>
</dbReference>
<name>A0A2T1A7M7_TRISK</name>
<organism evidence="2 3">
    <name type="scientific">Tritonibacter scottomollicae</name>
    <name type="common">Epibacterium scottomollicae</name>
    <dbReference type="NCBI Taxonomy" id="483013"/>
    <lineage>
        <taxon>Bacteria</taxon>
        <taxon>Pseudomonadati</taxon>
        <taxon>Pseudomonadota</taxon>
        <taxon>Alphaproteobacteria</taxon>
        <taxon>Rhodobacterales</taxon>
        <taxon>Paracoccaceae</taxon>
        <taxon>Tritonibacter</taxon>
    </lineage>
</organism>
<protein>
    <submittedName>
        <fullName evidence="2">Nucleoside-diphosphate-sugar epimerase</fullName>
    </submittedName>
</protein>
<comment type="caution">
    <text evidence="2">The sequence shown here is derived from an EMBL/GenBank/DDBJ whole genome shotgun (WGS) entry which is preliminary data.</text>
</comment>
<feature type="domain" description="NAD-dependent epimerase/dehydratase" evidence="1">
    <location>
        <begin position="3"/>
        <end position="216"/>
    </location>
</feature>
<dbReference type="EMBL" id="PVUF01000022">
    <property type="protein sequence ID" value="PRZ44615.1"/>
    <property type="molecule type" value="Genomic_DNA"/>
</dbReference>
<dbReference type="Pfam" id="PF01370">
    <property type="entry name" value="Epimerase"/>
    <property type="match status" value="1"/>
</dbReference>
<dbReference type="RefSeq" id="WP_106165454.1">
    <property type="nucleotide sequence ID" value="NZ_PVUF01000022.1"/>
</dbReference>
<reference evidence="2 3" key="1">
    <citation type="submission" date="2018-03" db="EMBL/GenBank/DDBJ databases">
        <title>Genomic Encyclopedia of Archaeal and Bacterial Type Strains, Phase II (KMG-II): from individual species to whole genera.</title>
        <authorList>
            <person name="Goeker M."/>
        </authorList>
    </citation>
    <scope>NUCLEOTIDE SEQUENCE [LARGE SCALE GENOMIC DNA]</scope>
    <source>
        <strain evidence="2 3">DSM 25328</strain>
    </source>
</reference>
<dbReference type="PANTHER" id="PTHR43245">
    <property type="entry name" value="BIFUNCTIONAL POLYMYXIN RESISTANCE PROTEIN ARNA"/>
    <property type="match status" value="1"/>
</dbReference>
<dbReference type="OrthoDB" id="367683at2"/>
<accession>A0A2T1A7M7</accession>
<dbReference type="InterPro" id="IPR036291">
    <property type="entry name" value="NAD(P)-bd_dom_sf"/>
</dbReference>
<dbReference type="SUPFAM" id="SSF51735">
    <property type="entry name" value="NAD(P)-binding Rossmann-fold domains"/>
    <property type="match status" value="1"/>
</dbReference>
<proteinExistence type="predicted"/>
<dbReference type="AlphaFoldDB" id="A0A2T1A7M7"/>
<evidence type="ECO:0000313" key="3">
    <source>
        <dbReference type="Proteomes" id="UP000237718"/>
    </source>
</evidence>
<sequence length="310" mass="32928">MKALITGASGCLGRALVSELTSHGWTLRTTARRTVDLPGFVAADLVQDELVTLVGEVDAVFHCAAMSGGWGSPDAFHAANVTATERLLNATGKAGVARFVFASTPSLYADGTDRFNLTEGAPLPERALSPYANSKRQAETLVLAQNGAMRCTAIRPRAIYGLHDRALLPRLRATLERGILPLISGGRAQIDLTHRSDAARAMRLAAGGPGGRVWNITSGEAFSFRQLAEMVCVHGNYKPRRIPLPYGLAYTLAGLAERGALLRGGAEPTLTRQAVVSLGRSLTLDISAARRDLGYCPQMTLSNGLAECFA</sequence>